<feature type="compositionally biased region" description="Basic and acidic residues" evidence="7">
    <location>
        <begin position="53"/>
        <end position="86"/>
    </location>
</feature>
<protein>
    <recommendedName>
        <fullName evidence="10">Pentatricopeptide repeat protein</fullName>
    </recommendedName>
</protein>
<feature type="coiled-coil region" evidence="6">
    <location>
        <begin position="489"/>
        <end position="527"/>
    </location>
</feature>
<comment type="caution">
    <text evidence="8">The sequence shown here is derived from an EMBL/GenBank/DDBJ whole genome shotgun (WGS) entry which is preliminary data.</text>
</comment>
<dbReference type="Gene3D" id="1.25.40.10">
    <property type="entry name" value="Tetratricopeptide repeat domain"/>
    <property type="match status" value="1"/>
</dbReference>
<organism evidence="8 9">
    <name type="scientific">Penicillium egyptiacum</name>
    <dbReference type="NCBI Taxonomy" id="1303716"/>
    <lineage>
        <taxon>Eukaryota</taxon>
        <taxon>Fungi</taxon>
        <taxon>Dikarya</taxon>
        <taxon>Ascomycota</taxon>
        <taxon>Pezizomycotina</taxon>
        <taxon>Eurotiomycetes</taxon>
        <taxon>Eurotiomycetidae</taxon>
        <taxon>Eurotiales</taxon>
        <taxon>Aspergillaceae</taxon>
        <taxon>Penicillium</taxon>
    </lineage>
</organism>
<dbReference type="Proteomes" id="UP001154252">
    <property type="component" value="Unassembled WGS sequence"/>
</dbReference>
<feature type="compositionally biased region" description="Basic and acidic residues" evidence="7">
    <location>
        <begin position="107"/>
        <end position="118"/>
    </location>
</feature>
<evidence type="ECO:0000256" key="4">
    <source>
        <dbReference type="ARBA" id="ARBA00044511"/>
    </source>
</evidence>
<evidence type="ECO:0000313" key="8">
    <source>
        <dbReference type="EMBL" id="CAG8890780.1"/>
    </source>
</evidence>
<proteinExistence type="inferred from homology"/>
<dbReference type="EMBL" id="CAJVRC010000843">
    <property type="protein sequence ID" value="CAG8890780.1"/>
    <property type="molecule type" value="Genomic_DNA"/>
</dbReference>
<reference evidence="8" key="1">
    <citation type="submission" date="2021-07" db="EMBL/GenBank/DDBJ databases">
        <authorList>
            <person name="Branca A.L. A."/>
        </authorList>
    </citation>
    <scope>NUCLEOTIDE SEQUENCE</scope>
</reference>
<dbReference type="PANTHER" id="PTHR47447">
    <property type="entry name" value="OS03G0856100 PROTEIN"/>
    <property type="match status" value="1"/>
</dbReference>
<evidence type="ECO:0000256" key="6">
    <source>
        <dbReference type="SAM" id="Coils"/>
    </source>
</evidence>
<feature type="repeat" description="PPR" evidence="5">
    <location>
        <begin position="234"/>
        <end position="268"/>
    </location>
</feature>
<comment type="function">
    <text evidence="3">Regulates mitochondrial small subunit maturation by controlling 15S rRNA 5'-end processing. Localizes to the 5' precursor of the 15S rRNA in a position that is subsequently occupied by mS47 in the mature yeast mtSSU. Uses structure and sequence-specific RNA recognition, binding to a single-stranded region of the precursor and specifically recognizing bases -6 to -1. The exchange of Ccm1 for mS47 is coupled to the irreversible removal of precursor rRNA that is accompanied by conformational changes of the mitoribosomal proteins uS5m and mS26. These conformational changes signal completion of 5'-end rRNA processing through protection of the mature 5'-end of the 15S rRNA and stabilization of mS47. The removal of the 5' precursor together with the dissociation of Ccm1 may be catalyzed by the 5'-3' exoribonuclease Pet127. Involved in the specific removal of group I introns in mitochondrial encoded transcripts.</text>
</comment>
<gene>
    <name evidence="8" type="ORF">PEGY_LOCUS2490</name>
</gene>
<evidence type="ECO:0000256" key="2">
    <source>
        <dbReference type="ARBA" id="ARBA00022737"/>
    </source>
</evidence>
<dbReference type="Pfam" id="PF13041">
    <property type="entry name" value="PPR_2"/>
    <property type="match status" value="1"/>
</dbReference>
<feature type="region of interest" description="Disordered" evidence="7">
    <location>
        <begin position="447"/>
        <end position="470"/>
    </location>
</feature>
<feature type="region of interest" description="Disordered" evidence="7">
    <location>
        <begin position="44"/>
        <end position="86"/>
    </location>
</feature>
<keyword evidence="9" id="KW-1185">Reference proteome</keyword>
<dbReference type="OrthoDB" id="185373at2759"/>
<evidence type="ECO:0000313" key="9">
    <source>
        <dbReference type="Proteomes" id="UP001154252"/>
    </source>
</evidence>
<feature type="region of interest" description="Disordered" evidence="7">
    <location>
        <begin position="107"/>
        <end position="187"/>
    </location>
</feature>
<evidence type="ECO:0000256" key="1">
    <source>
        <dbReference type="ARBA" id="ARBA00006192"/>
    </source>
</evidence>
<dbReference type="AlphaFoldDB" id="A0A9W4K726"/>
<keyword evidence="6" id="KW-0175">Coiled coil</keyword>
<keyword evidence="2" id="KW-0677">Repeat</keyword>
<feature type="compositionally biased region" description="Basic and acidic residues" evidence="7">
    <location>
        <begin position="142"/>
        <end position="156"/>
    </location>
</feature>
<evidence type="ECO:0000256" key="5">
    <source>
        <dbReference type="PROSITE-ProRule" id="PRU00708"/>
    </source>
</evidence>
<dbReference type="InterPro" id="IPR011990">
    <property type="entry name" value="TPR-like_helical_dom_sf"/>
</dbReference>
<evidence type="ECO:0000256" key="3">
    <source>
        <dbReference type="ARBA" id="ARBA00044493"/>
    </source>
</evidence>
<comment type="similarity">
    <text evidence="1">Belongs to the CCM1 family.</text>
</comment>
<comment type="subunit">
    <text evidence="4">Binds to mitochondrial small subunit 15S rRNA.</text>
</comment>
<evidence type="ECO:0008006" key="10">
    <source>
        <dbReference type="Google" id="ProtNLM"/>
    </source>
</evidence>
<name>A0A9W4K726_9EURO</name>
<sequence length="848" mass="96696">MTFRFPGSLVNRALRSRLLTLQQYRATTASQRLPQTWITSSDYRRYTSSSNRSSDRDSDAGRIGHVGEKYFKSRQGNRREVQHVKSRESHDILMAIASGSFTGRYKSELESSESKALDPDAAESEDLENDPYDYQDGESEEKESGVSDDQAPKEQDIEADIEADSADGEDPENNSYRGPPRGMPKLTPKIINEELKWLNDPRKMADRVARILHSGNPALAAALVRAGTKQGMRCDVAWNHLLQYCMDQNHPQAAFKFYNDMKKRGRRPTPRTYTIMLKGFSSAPRSLGVAKTAASVYSSISSPNSGVKLDIIHTNAMLTVCHRHWDMDRLWKIAGELPEEGPGAPDATTYTIILNAVQFAARRDIEKMSPDEIEKILERKAQVIIEGKRIWADVIWRWKNQTLQIDNELVNGMASLLLEGGSDIDCYNVMELYKQTMGIPILQKRPTENEKTTRRRITPEQTQALEVSEATRQSKLEDVPFVDENNRPIESLKSAVEVERDLREEVEEEMEKEEEEMEEEEEEDFTELFKPVVPQAEELSFLKPNSKELTLILNACFTMTQGSEGGQAYWKYMTLDDHDYRIEPDTFTYIQYFRLLRISRSSKISVKTMREQMVPSGQANGTAFHVALSVCRRDRRNRSVLQHANELLALMDKALILPDIRVLEGYLETIQILSSNPSVLLHLRGLDATDDSKASSRLEYLGRKLQAKLRLVAIATLRPYILQLHEAMEHGKPESKTRWSAIQNTLSDSVAGPAAVKIMSRVRLVVDDTLKPDYKAYVSKAERKALNDDSKMLKKYSDKDIIASFKKKKVYPTLQQKEEARERIKKFQWEAWNSRNQDGSGQQEDSSS</sequence>
<accession>A0A9W4K726</accession>
<dbReference type="NCBIfam" id="TIGR00756">
    <property type="entry name" value="PPR"/>
    <property type="match status" value="1"/>
</dbReference>
<dbReference type="InterPro" id="IPR002885">
    <property type="entry name" value="PPR_rpt"/>
</dbReference>
<feature type="compositionally biased region" description="Acidic residues" evidence="7">
    <location>
        <begin position="120"/>
        <end position="141"/>
    </location>
</feature>
<feature type="compositionally biased region" description="Polar residues" evidence="7">
    <location>
        <begin position="459"/>
        <end position="470"/>
    </location>
</feature>
<dbReference type="PROSITE" id="PS51375">
    <property type="entry name" value="PPR"/>
    <property type="match status" value="1"/>
</dbReference>
<feature type="compositionally biased region" description="Acidic residues" evidence="7">
    <location>
        <begin position="157"/>
        <end position="172"/>
    </location>
</feature>
<evidence type="ECO:0000256" key="7">
    <source>
        <dbReference type="SAM" id="MobiDB-lite"/>
    </source>
</evidence>
<dbReference type="PANTHER" id="PTHR47447:SF17">
    <property type="entry name" value="OS12G0638900 PROTEIN"/>
    <property type="match status" value="1"/>
</dbReference>